<name>A0ABR2GUJ8_9EUKA</name>
<sequence>MPYSTTHLGKSARACFQPGNTIIDEMGIPFNYWLKDNISSYLWDTKHCTYSDSSKLTSNPCTIEFEYASSSTSMDVMMAGRSSSTRSFQHDTFEICFNIPSNQLNQIRIAMGWWYNGNGCTNYTCPPIRYLFKRNT</sequence>
<comment type="caution">
    <text evidence="1">The sequence shown here is derived from an EMBL/GenBank/DDBJ whole genome shotgun (WGS) entry which is preliminary data.</text>
</comment>
<protein>
    <submittedName>
        <fullName evidence="1">Uncharacterized protein</fullName>
    </submittedName>
</protein>
<proteinExistence type="predicted"/>
<dbReference type="EMBL" id="JAPFFF010000062">
    <property type="protein sequence ID" value="KAK8837032.1"/>
    <property type="molecule type" value="Genomic_DNA"/>
</dbReference>
<organism evidence="1 2">
    <name type="scientific">Tritrichomonas musculus</name>
    <dbReference type="NCBI Taxonomy" id="1915356"/>
    <lineage>
        <taxon>Eukaryota</taxon>
        <taxon>Metamonada</taxon>
        <taxon>Parabasalia</taxon>
        <taxon>Tritrichomonadida</taxon>
        <taxon>Tritrichomonadidae</taxon>
        <taxon>Tritrichomonas</taxon>
    </lineage>
</organism>
<accession>A0ABR2GUJ8</accession>
<dbReference type="Proteomes" id="UP001470230">
    <property type="component" value="Unassembled WGS sequence"/>
</dbReference>
<keyword evidence="2" id="KW-1185">Reference proteome</keyword>
<reference evidence="1 2" key="1">
    <citation type="submission" date="2024-04" db="EMBL/GenBank/DDBJ databases">
        <title>Tritrichomonas musculus Genome.</title>
        <authorList>
            <person name="Alves-Ferreira E."/>
            <person name="Grigg M."/>
            <person name="Lorenzi H."/>
            <person name="Galac M."/>
        </authorList>
    </citation>
    <scope>NUCLEOTIDE SEQUENCE [LARGE SCALE GENOMIC DNA]</scope>
    <source>
        <strain evidence="1 2">EAF2021</strain>
    </source>
</reference>
<evidence type="ECO:0000313" key="1">
    <source>
        <dbReference type="EMBL" id="KAK8837032.1"/>
    </source>
</evidence>
<gene>
    <name evidence="1" type="ORF">M9Y10_037077</name>
</gene>
<evidence type="ECO:0000313" key="2">
    <source>
        <dbReference type="Proteomes" id="UP001470230"/>
    </source>
</evidence>